<dbReference type="InterPro" id="IPR000944">
    <property type="entry name" value="Tscrpt_reg_Rrf2"/>
</dbReference>
<dbReference type="AlphaFoldDB" id="A0A3N9UAB7"/>
<dbReference type="GO" id="GO:0005829">
    <property type="term" value="C:cytosol"/>
    <property type="evidence" value="ECO:0007669"/>
    <property type="project" value="TreeGrafter"/>
</dbReference>
<evidence type="ECO:0000313" key="1">
    <source>
        <dbReference type="EMBL" id="RQW73458.1"/>
    </source>
</evidence>
<organism evidence="1 2">
    <name type="scientific">Lysinibacillus composti</name>
    <dbReference type="NCBI Taxonomy" id="720633"/>
    <lineage>
        <taxon>Bacteria</taxon>
        <taxon>Bacillati</taxon>
        <taxon>Bacillota</taxon>
        <taxon>Bacilli</taxon>
        <taxon>Bacillales</taxon>
        <taxon>Bacillaceae</taxon>
        <taxon>Lysinibacillus</taxon>
    </lineage>
</organism>
<dbReference type="Pfam" id="PF02082">
    <property type="entry name" value="Rrf2"/>
    <property type="match status" value="1"/>
</dbReference>
<evidence type="ECO:0000313" key="2">
    <source>
        <dbReference type="Proteomes" id="UP000274033"/>
    </source>
</evidence>
<gene>
    <name evidence="1" type="ORF">EBB45_16425</name>
</gene>
<accession>A0A3N9UAB7</accession>
<dbReference type="PANTHER" id="PTHR33221">
    <property type="entry name" value="WINGED HELIX-TURN-HELIX TRANSCRIPTIONAL REGULATOR, RRF2 FAMILY"/>
    <property type="match status" value="1"/>
</dbReference>
<dbReference type="PANTHER" id="PTHR33221:SF15">
    <property type="entry name" value="HTH-TYPE TRANSCRIPTIONAL REGULATOR YWGB-RELATED"/>
    <property type="match status" value="1"/>
</dbReference>
<comment type="caution">
    <text evidence="1">The sequence shown here is derived from an EMBL/GenBank/DDBJ whole genome shotgun (WGS) entry which is preliminary data.</text>
</comment>
<protein>
    <submittedName>
        <fullName evidence="1">Rrf2 family transcriptional regulator</fullName>
    </submittedName>
</protein>
<dbReference type="EMBL" id="RRCT01000020">
    <property type="protein sequence ID" value="RQW73458.1"/>
    <property type="molecule type" value="Genomic_DNA"/>
</dbReference>
<dbReference type="OrthoDB" id="213028at2"/>
<dbReference type="SUPFAM" id="SSF46785">
    <property type="entry name" value="Winged helix' DNA-binding domain"/>
    <property type="match status" value="1"/>
</dbReference>
<name>A0A3N9UAB7_9BACI</name>
<reference evidence="1 2" key="1">
    <citation type="journal article" date="2013" name="J. Microbiol.">
        <title>Lysinibacillus chungkukjangi sp. nov., isolated from Chungkukjang, Korean fermented soybean food.</title>
        <authorList>
            <person name="Kim S.J."/>
            <person name="Jang Y.H."/>
            <person name="Hamada M."/>
            <person name="Ahn J.H."/>
            <person name="Weon H.Y."/>
            <person name="Suzuki K."/>
            <person name="Whang K.S."/>
            <person name="Kwon S.W."/>
        </authorList>
    </citation>
    <scope>NUCLEOTIDE SEQUENCE [LARGE SCALE GENOMIC DNA]</scope>
    <source>
        <strain evidence="1 2">MCCC 1A12701</strain>
    </source>
</reference>
<dbReference type="Gene3D" id="1.10.10.10">
    <property type="entry name" value="Winged helix-like DNA-binding domain superfamily/Winged helix DNA-binding domain"/>
    <property type="match status" value="1"/>
</dbReference>
<dbReference type="InterPro" id="IPR036388">
    <property type="entry name" value="WH-like_DNA-bd_sf"/>
</dbReference>
<dbReference type="Proteomes" id="UP000274033">
    <property type="component" value="Unassembled WGS sequence"/>
</dbReference>
<proteinExistence type="predicted"/>
<dbReference type="GO" id="GO:0003700">
    <property type="term" value="F:DNA-binding transcription factor activity"/>
    <property type="evidence" value="ECO:0007669"/>
    <property type="project" value="TreeGrafter"/>
</dbReference>
<dbReference type="InterPro" id="IPR036390">
    <property type="entry name" value="WH_DNA-bd_sf"/>
</dbReference>
<sequence length="139" mass="15674">MINTRLSMGIHILSLVALSNDPENLNSEWIATSINTNPVVVRRLTSSLKKANLVKAYVGNRGLQLMKEPEDISLLEILKAVDPNNHLFHIHQNSNIQCTVGRNIESTLGSIFNDIQKETEWKLANLKLDDVMRDLESKN</sequence>
<dbReference type="PROSITE" id="PS51197">
    <property type="entry name" value="HTH_RRF2_2"/>
    <property type="match status" value="1"/>
</dbReference>
<keyword evidence="2" id="KW-1185">Reference proteome</keyword>
<dbReference type="RefSeq" id="WP_124766432.1">
    <property type="nucleotide sequence ID" value="NZ_JAFBDY010000019.1"/>
</dbReference>